<evidence type="ECO:0000313" key="3">
    <source>
        <dbReference type="Proteomes" id="UP001244443"/>
    </source>
</evidence>
<dbReference type="AlphaFoldDB" id="A0AA49JDM9"/>
<proteinExistence type="predicted"/>
<dbReference type="Proteomes" id="UP001244443">
    <property type="component" value="Chromosome"/>
</dbReference>
<feature type="chain" id="PRO_5041282882" evidence="1">
    <location>
        <begin position="20"/>
        <end position="301"/>
    </location>
</feature>
<keyword evidence="1" id="KW-0732">Signal</keyword>
<dbReference type="Pfam" id="PF11751">
    <property type="entry name" value="PorP_SprF"/>
    <property type="match status" value="1"/>
</dbReference>
<reference evidence="2" key="1">
    <citation type="submission" date="2023-08" db="EMBL/GenBank/DDBJ databases">
        <title>Comparative genomics and taxonomic characterization of three novel marine species of genus Marivirga.</title>
        <authorList>
            <person name="Muhammad N."/>
            <person name="Kim S.-G."/>
        </authorList>
    </citation>
    <scope>NUCLEOTIDE SEQUENCE [LARGE SCALE GENOMIC DNA]</scope>
    <source>
        <strain evidence="2">ABR2-2</strain>
    </source>
</reference>
<name>A0AA49JDM9_9BACT</name>
<gene>
    <name evidence="2" type="ORF">QYS48_03240</name>
</gene>
<dbReference type="NCBIfam" id="TIGR03519">
    <property type="entry name" value="T9SS_PorP_fam"/>
    <property type="match status" value="1"/>
</dbReference>
<feature type="signal peptide" evidence="1">
    <location>
        <begin position="1"/>
        <end position="19"/>
    </location>
</feature>
<evidence type="ECO:0000256" key="1">
    <source>
        <dbReference type="SAM" id="SignalP"/>
    </source>
</evidence>
<organism evidence="2 3">
    <name type="scientific">Marivirga arenosa</name>
    <dbReference type="NCBI Taxonomy" id="3059076"/>
    <lineage>
        <taxon>Bacteria</taxon>
        <taxon>Pseudomonadati</taxon>
        <taxon>Bacteroidota</taxon>
        <taxon>Cytophagia</taxon>
        <taxon>Cytophagales</taxon>
        <taxon>Marivirgaceae</taxon>
        <taxon>Marivirga</taxon>
    </lineage>
</organism>
<dbReference type="InterPro" id="IPR019861">
    <property type="entry name" value="PorP/SprF_Bacteroidetes"/>
</dbReference>
<protein>
    <submittedName>
        <fullName evidence="2">Type IX secretion system membrane protein PorP/SprF</fullName>
    </submittedName>
</protein>
<keyword evidence="3" id="KW-1185">Reference proteome</keyword>
<evidence type="ECO:0000313" key="2">
    <source>
        <dbReference type="EMBL" id="WKK86045.2"/>
    </source>
</evidence>
<dbReference type="RefSeq" id="WP_308358372.1">
    <property type="nucleotide sequence ID" value="NZ_CP129970.2"/>
</dbReference>
<accession>A0AA49JDM9</accession>
<sequence length="301" mass="33788">MRKILITILLFTIASTAFSQQKSVLSQYRFNQLVINPAYAGHKNDLTVNLLHRNQWVNLEGAPVSNIASVHTGIKDKHSGFGLTFVDESIGVHKSMALFGVYSFSIEFQTGTLAAGIQGGFNQLNSNFQELNLQSQNDVVFSTFQNSFNPNFGVGLFYSNRNGFIGLSSPYIVENRVLRTGSGLTNAQEARYYFLTGGYLFPINKDVIFYPSAMVRVQENAPIGFDINANAILQDILNVGISYRSGDAISMMCSITVNENFTFGYAYDNTLSNIRNYTNDTHELMLIYRINLYKEKCFTYF</sequence>
<dbReference type="EMBL" id="CP129970">
    <property type="protein sequence ID" value="WKK86045.2"/>
    <property type="molecule type" value="Genomic_DNA"/>
</dbReference>